<sequence length="91" mass="9416">MDAVRSDVAAVDDVPEGLKALAGQPFVDVIEDIDDLLRCRSGDYLDDDVGADLVTGPGLVIAIADPAALPGRGDLLAVTGFGIVRGDCLHR</sequence>
<evidence type="ECO:0000313" key="2">
    <source>
        <dbReference type="Proteomes" id="UP000094960"/>
    </source>
</evidence>
<dbReference type="Proteomes" id="UP000094960">
    <property type="component" value="Chromosome"/>
</dbReference>
<organism evidence="1 2">
    <name type="scientific">Streptomyces fodineus</name>
    <dbReference type="NCBI Taxonomy" id="1904616"/>
    <lineage>
        <taxon>Bacteria</taxon>
        <taxon>Bacillati</taxon>
        <taxon>Actinomycetota</taxon>
        <taxon>Actinomycetes</taxon>
        <taxon>Kitasatosporales</taxon>
        <taxon>Streptomycetaceae</taxon>
        <taxon>Streptomyces</taxon>
    </lineage>
</organism>
<proteinExistence type="predicted"/>
<gene>
    <name evidence="1" type="ORF">BFF78_41700</name>
</gene>
<dbReference type="KEGG" id="spun:BFF78_41700"/>
<name>A0A1D7YMF7_9ACTN</name>
<dbReference type="AlphaFoldDB" id="A0A1D7YMF7"/>
<dbReference type="EMBL" id="CP017248">
    <property type="protein sequence ID" value="AOR36704.1"/>
    <property type="molecule type" value="Genomic_DNA"/>
</dbReference>
<accession>A0A1D7YMF7</accession>
<protein>
    <submittedName>
        <fullName evidence="1">Uncharacterized protein</fullName>
    </submittedName>
</protein>
<evidence type="ECO:0000313" key="1">
    <source>
        <dbReference type="EMBL" id="AOR36704.1"/>
    </source>
</evidence>
<keyword evidence="2" id="KW-1185">Reference proteome</keyword>
<reference evidence="2" key="1">
    <citation type="submission" date="2016-09" db="EMBL/GenBank/DDBJ databases">
        <title>Streptomyces puniciscabiei strain:TW1S1 Genome sequencing and assembly.</title>
        <authorList>
            <person name="Kim M.-K."/>
            <person name="Kim S.B."/>
        </authorList>
    </citation>
    <scope>NUCLEOTIDE SEQUENCE [LARGE SCALE GENOMIC DNA]</scope>
    <source>
        <strain evidence="2">TW1S1</strain>
    </source>
</reference>